<reference evidence="2 4" key="2">
    <citation type="submission" date="2018-12" db="EMBL/GenBank/DDBJ databases">
        <authorList>
            <consortium name="Pathogen Informatics"/>
        </authorList>
    </citation>
    <scope>NUCLEOTIDE SEQUENCE [LARGE SCALE GENOMIC DNA]</scope>
    <source>
        <strain evidence="2 4">NCTC12735</strain>
        <plasmid evidence="4">24</plasmid>
    </source>
</reference>
<accession>A0A0W0R0S1</accession>
<reference evidence="1 3" key="1">
    <citation type="submission" date="2015-11" db="EMBL/GenBank/DDBJ databases">
        <title>Identification of large and diverse effector repertoires of 38 Legionella species.</title>
        <authorList>
            <person name="Burstein D."/>
            <person name="Amaro F."/>
            <person name="Zusman T."/>
            <person name="Lifshitz Z."/>
            <person name="Cohen O."/>
            <person name="Gilbert J.A."/>
            <person name="Pupko T."/>
            <person name="Shuman H.A."/>
            <person name="Segal G."/>
        </authorList>
    </citation>
    <scope>NUCLEOTIDE SEQUENCE [LARGE SCALE GENOMIC DNA]</scope>
    <source>
        <strain evidence="1 3">1762-AUS-E</strain>
    </source>
</reference>
<dbReference type="OrthoDB" id="5951715at2"/>
<geneLocation type="plasmid" evidence="2 4">
    <name>24</name>
</geneLocation>
<name>A0A0W0R0S1_9GAMM</name>
<keyword evidence="2" id="KW-0614">Plasmid</keyword>
<evidence type="ECO:0000313" key="4">
    <source>
        <dbReference type="Proteomes" id="UP000281170"/>
    </source>
</evidence>
<evidence type="ECO:0000313" key="2">
    <source>
        <dbReference type="EMBL" id="VEH86159.1"/>
    </source>
</evidence>
<keyword evidence="3" id="KW-1185">Reference proteome</keyword>
<proteinExistence type="predicted"/>
<dbReference type="KEGG" id="ladl:NCTC12735_01807"/>
<protein>
    <submittedName>
        <fullName evidence="1">Uncharacterized protein</fullName>
    </submittedName>
</protein>
<dbReference type="PATRIC" id="fig|45056.6.peg.2048"/>
<organism evidence="1 3">
    <name type="scientific">Legionella adelaidensis</name>
    <dbReference type="NCBI Taxonomy" id="45056"/>
    <lineage>
        <taxon>Bacteria</taxon>
        <taxon>Pseudomonadati</taxon>
        <taxon>Pseudomonadota</taxon>
        <taxon>Gammaproteobacteria</taxon>
        <taxon>Legionellales</taxon>
        <taxon>Legionellaceae</taxon>
        <taxon>Legionella</taxon>
    </lineage>
</organism>
<gene>
    <name evidence="1" type="ORF">Lade_1985</name>
    <name evidence="2" type="ORF">NCTC12735_01807</name>
</gene>
<dbReference type="STRING" id="45056.Lade_1985"/>
<dbReference type="EMBL" id="LNKA01000019">
    <property type="protein sequence ID" value="KTC64691.1"/>
    <property type="molecule type" value="Genomic_DNA"/>
</dbReference>
<dbReference type="Proteomes" id="UP000281170">
    <property type="component" value="Plasmid 24"/>
</dbReference>
<sequence length="193" mass="23118">MGGYGSGKHWYHDSKPTINNYRFIDIRRWSREKVLISNNKFSRQWLSDGKIILFINVEIAPDRNYLIVRWQNPKEKKEPQKINYVIDILWEDCHFGGQRPWFICPLKKCGRRVAILYGGPIFACRHCYKLVYQSQREGVSDRAIRKAEKIRARLKWNTGILEGTQDKPKGMHWRTYERLCKLHDIYTDIFLKK</sequence>
<dbReference type="AlphaFoldDB" id="A0A0W0R0S1"/>
<evidence type="ECO:0000313" key="1">
    <source>
        <dbReference type="EMBL" id="KTC64691.1"/>
    </source>
</evidence>
<evidence type="ECO:0000313" key="3">
    <source>
        <dbReference type="Proteomes" id="UP000054859"/>
    </source>
</evidence>
<dbReference type="EMBL" id="LR134433">
    <property type="protein sequence ID" value="VEH86159.1"/>
    <property type="molecule type" value="Genomic_DNA"/>
</dbReference>
<dbReference type="RefSeq" id="WP_058463044.1">
    <property type="nucleotide sequence ID" value="NZ_CAAAHS010000001.1"/>
</dbReference>
<dbReference type="Proteomes" id="UP000054859">
    <property type="component" value="Unassembled WGS sequence"/>
</dbReference>